<evidence type="ECO:0000259" key="1">
    <source>
        <dbReference type="SMART" id="SM00382"/>
    </source>
</evidence>
<dbReference type="EMBL" id="MT496847">
    <property type="protein sequence ID" value="QKS69562.1"/>
    <property type="molecule type" value="Genomic_DNA"/>
</dbReference>
<feature type="domain" description="AAA+ ATPase" evidence="1">
    <location>
        <begin position="7"/>
        <end position="139"/>
    </location>
</feature>
<dbReference type="SMART" id="SM00382">
    <property type="entry name" value="AAA"/>
    <property type="match status" value="1"/>
</dbReference>
<dbReference type="SUPFAM" id="SSF52540">
    <property type="entry name" value="P-loop containing nucleoside triphosphate hydrolases"/>
    <property type="match status" value="1"/>
</dbReference>
<organism evidence="2">
    <name type="scientific">Drosophila-associated adintovirus 1</name>
    <dbReference type="NCBI Taxonomy" id="2744816"/>
    <lineage>
        <taxon>Viruses</taxon>
        <taxon>Varidnaviria</taxon>
        <taxon>Bamfordvirae</taxon>
        <taxon>Preplasmiviricota</taxon>
        <taxon>Polisuviricotina</taxon>
        <taxon>Polintoviricetes</taxon>
        <taxon>Orthopolintovirales</taxon>
        <taxon>Adintoviridae</taxon>
    </lineage>
</organism>
<accession>A0A7D4VR31</accession>
<evidence type="ECO:0000313" key="2">
    <source>
        <dbReference type="EMBL" id="QKS69562.1"/>
    </source>
</evidence>
<dbReference type="InterPro" id="IPR027417">
    <property type="entry name" value="P-loop_NTPase"/>
</dbReference>
<reference evidence="2" key="1">
    <citation type="journal article" date="2021" name="Virus Evol.">
        <title>The discovery, distribution and diversity of DNA viruses associated with Drosophila melanogaster in Europe.</title>
        <authorList>
            <person name="Wallace M.A."/>
            <person name="Coffman K.A."/>
            <person name="Gilbert C."/>
            <person name="Ravindran S."/>
            <person name="Albery G.F."/>
            <person name="Abbott J."/>
            <person name="Argyridou E."/>
            <person name="Bellosta P."/>
            <person name="Betancourt A.J."/>
            <person name="Colinet H."/>
            <person name="Eric K."/>
            <person name="Glaser-Schmitt A."/>
            <person name="Grath S."/>
            <person name="Jelic M."/>
            <person name="Kankare M."/>
            <person name="Kozeretska I."/>
            <person name="Loeschcke V."/>
            <person name="Montchamp-Moreau C."/>
            <person name="Ometto L."/>
            <person name="Onder B.S."/>
            <person name="Orengo D.J."/>
            <person name="Parsch J."/>
            <person name="Pascual M."/>
            <person name="Patenkovic A."/>
            <person name="Puerma E."/>
            <person name="Ritchie M.G."/>
            <person name="Rota-Stabelli O."/>
            <person name="Schou M.F."/>
            <person name="Serga S.V."/>
            <person name="Stamenkovic-Radak M."/>
            <person name="Tanaskovic M."/>
            <person name="Veselinovic M.S."/>
            <person name="Vieira J."/>
            <person name="Vieira C.P."/>
            <person name="Kapun M."/>
            <person name="Flatt T."/>
            <person name="Gonzalez J."/>
            <person name="Staubach F."/>
            <person name="Obbard D.J."/>
        </authorList>
    </citation>
    <scope>NUCLEOTIDE SEQUENCE</scope>
    <source>
        <strain evidence="2">AV-1/UA/Cho/15/26/Pool</strain>
    </source>
</reference>
<dbReference type="Proteomes" id="UP001238527">
    <property type="component" value="Segment"/>
</dbReference>
<dbReference type="InterPro" id="IPR003593">
    <property type="entry name" value="AAA+_ATPase"/>
</dbReference>
<name>A0A7D4VR31_9VIRU</name>
<sequence length="227" mass="26227">MFVQFIHPFTMLICGPSGSGKTTFLKNLLKNKRDLINEDITRIIWCYAEEHAKPGFSGLEYYKGVPDTIENELNEPILIILDDLMMGAFNKSVCELFTKGSHHRNLSVIVVTQNIFHKASHTRDISLNTKYIVVFKNPRDKLQFQCLARQIYPENSSELMRIYKEVTEEPHGYLLIDLTQRINDLLRFRSNIFNSTYSICYSDENGLQKESKTIDGEQAYIVCAEKS</sequence>
<proteinExistence type="predicted"/>
<dbReference type="Gene3D" id="3.40.50.300">
    <property type="entry name" value="P-loop containing nucleotide triphosphate hydrolases"/>
    <property type="match status" value="1"/>
</dbReference>
<protein>
    <submittedName>
        <fullName evidence="2">FtsK-like protein</fullName>
    </submittedName>
</protein>